<dbReference type="PANTHER" id="PTHR11205">
    <property type="entry name" value="RIBOSOMAL PROTEIN S7"/>
    <property type="match status" value="1"/>
</dbReference>
<proteinExistence type="inferred from homology"/>
<evidence type="ECO:0000256" key="4">
    <source>
        <dbReference type="ARBA" id="ARBA00022980"/>
    </source>
</evidence>
<evidence type="ECO:0000259" key="6">
    <source>
        <dbReference type="Pfam" id="PF00177"/>
    </source>
</evidence>
<dbReference type="PIRSF" id="PIRSF002122">
    <property type="entry name" value="RPS7p_RPS7a_RPS5e_RPS7o"/>
    <property type="match status" value="1"/>
</dbReference>
<dbReference type="Gene3D" id="1.10.455.10">
    <property type="entry name" value="Ribosomal protein S7 domain"/>
    <property type="match status" value="1"/>
</dbReference>
<dbReference type="GO" id="GO:0006412">
    <property type="term" value="P:translation"/>
    <property type="evidence" value="ECO:0007669"/>
    <property type="project" value="InterPro"/>
</dbReference>
<dbReference type="RefSeq" id="YP_009240410.1">
    <property type="nucleotide sequence ID" value="NC_029742.1"/>
</dbReference>
<sequence>MSRRRLSKKIIFDKDLFYKNELIQTIINRIMKKGNKALARKIIYKSLKNIEKITNQDPIKITEQAIYNVIPFVEIRSRRLGGSTTQIPVFINNQRGTSLAIRWLFQFSSNKIGGKYSIIERLSSEIINASEGIGDSIKKRDEIHRMAESNKAIVRYNII</sequence>
<dbReference type="GO" id="GO:0019843">
    <property type="term" value="F:rRNA binding"/>
    <property type="evidence" value="ECO:0007669"/>
    <property type="project" value="UniProtKB-KW"/>
</dbReference>
<evidence type="ECO:0000313" key="7">
    <source>
        <dbReference type="EMBL" id="BAU62544.1"/>
    </source>
</evidence>
<keyword evidence="7" id="KW-0934">Plastid</keyword>
<protein>
    <submittedName>
        <fullName evidence="7">30S ribosomal protein S7</fullName>
    </submittedName>
</protein>
<dbReference type="HAMAP" id="MF_00480_B">
    <property type="entry name" value="Ribosomal_uS7_B"/>
    <property type="match status" value="1"/>
</dbReference>
<evidence type="ECO:0000256" key="5">
    <source>
        <dbReference type="ARBA" id="ARBA00023274"/>
    </source>
</evidence>
<dbReference type="AlphaFoldDB" id="A0A140JZL7"/>
<evidence type="ECO:0000256" key="2">
    <source>
        <dbReference type="ARBA" id="ARBA00022730"/>
    </source>
</evidence>
<dbReference type="GeneID" id="27110084"/>
<dbReference type="EMBL" id="AP014948">
    <property type="protein sequence ID" value="BAU62544.1"/>
    <property type="molecule type" value="Genomic_DNA"/>
</dbReference>
<geneLocation type="plastid" evidence="7"/>
<organism evidence="7">
    <name type="scientific">Partenskyella glossopodia</name>
    <dbReference type="NCBI Taxonomy" id="552666"/>
    <lineage>
        <taxon>Eukaryota</taxon>
        <taxon>Sar</taxon>
        <taxon>Rhizaria</taxon>
        <taxon>Cercozoa</taxon>
        <taxon>Chlorarachniophyceae</taxon>
        <taxon>Partenskyella</taxon>
    </lineage>
</organism>
<comment type="similarity">
    <text evidence="1">Belongs to the universal ribosomal protein uS7 family.</text>
</comment>
<keyword evidence="2" id="KW-0699">rRNA-binding</keyword>
<keyword evidence="4 7" id="KW-0689">Ribosomal protein</keyword>
<feature type="domain" description="Small ribosomal subunit protein uS7" evidence="6">
    <location>
        <begin position="3"/>
        <end position="151"/>
    </location>
</feature>
<dbReference type="InterPro" id="IPR036823">
    <property type="entry name" value="Ribosomal_uS7_dom_sf"/>
</dbReference>
<dbReference type="GO" id="GO:0015935">
    <property type="term" value="C:small ribosomal subunit"/>
    <property type="evidence" value="ECO:0007669"/>
    <property type="project" value="InterPro"/>
</dbReference>
<dbReference type="NCBIfam" id="TIGR01029">
    <property type="entry name" value="rpsG_bact"/>
    <property type="match status" value="1"/>
</dbReference>
<reference evidence="7" key="1">
    <citation type="journal article" date="2016" name="J. Plant Res.">
        <title>Plastid genome sequences of Gymnochlora stellata, Lotharella vacuolata, and Partenskyella glossopodia reveal remarkable structural conservation among chlorarachniophyte species.</title>
        <authorList>
            <person name="Suzuki S."/>
            <person name="Hirakawa Y."/>
            <person name="Kofuji R."/>
            <person name="Sugita M."/>
            <person name="Ishida K."/>
        </authorList>
    </citation>
    <scope>NUCLEOTIDE SEQUENCE</scope>
    <source>
        <strain evidence="7">RCC365</strain>
    </source>
</reference>
<evidence type="ECO:0000256" key="3">
    <source>
        <dbReference type="ARBA" id="ARBA00022884"/>
    </source>
</evidence>
<dbReference type="Pfam" id="PF00177">
    <property type="entry name" value="Ribosomal_S7"/>
    <property type="match status" value="1"/>
</dbReference>
<dbReference type="GO" id="GO:0003735">
    <property type="term" value="F:structural constituent of ribosome"/>
    <property type="evidence" value="ECO:0007669"/>
    <property type="project" value="InterPro"/>
</dbReference>
<dbReference type="InterPro" id="IPR005717">
    <property type="entry name" value="Ribosomal_uS7_bac/org-type"/>
</dbReference>
<keyword evidence="5" id="KW-0687">Ribonucleoprotein</keyword>
<dbReference type="SUPFAM" id="SSF47973">
    <property type="entry name" value="Ribosomal protein S7"/>
    <property type="match status" value="1"/>
</dbReference>
<accession>A0A140JZL7</accession>
<dbReference type="InterPro" id="IPR023798">
    <property type="entry name" value="Ribosomal_uS7_dom"/>
</dbReference>
<dbReference type="InterPro" id="IPR000235">
    <property type="entry name" value="Ribosomal_uS7"/>
</dbReference>
<gene>
    <name evidence="7" type="primary">rps7</name>
</gene>
<keyword evidence="3" id="KW-0694">RNA-binding</keyword>
<evidence type="ECO:0000256" key="1">
    <source>
        <dbReference type="ARBA" id="ARBA00007151"/>
    </source>
</evidence>
<name>A0A140JZL7_9EUKA</name>